<evidence type="ECO:0000256" key="4">
    <source>
        <dbReference type="ARBA" id="ARBA00022801"/>
    </source>
</evidence>
<keyword evidence="5" id="KW-0460">Magnesium</keyword>
<dbReference type="PANTHER" id="PTHR43768">
    <property type="entry name" value="TREHALOSE 6-PHOSPHATE PHOSPHATASE"/>
    <property type="match status" value="1"/>
</dbReference>
<name>A0ABV9T896_9BACT</name>
<evidence type="ECO:0000256" key="3">
    <source>
        <dbReference type="ARBA" id="ARBA00008770"/>
    </source>
</evidence>
<dbReference type="NCBIfam" id="TIGR01484">
    <property type="entry name" value="HAD-SF-IIB"/>
    <property type="match status" value="1"/>
</dbReference>
<evidence type="ECO:0000313" key="6">
    <source>
        <dbReference type="EMBL" id="MFC4875010.1"/>
    </source>
</evidence>
<dbReference type="NCBIfam" id="TIGR02009">
    <property type="entry name" value="PGMB-YQAB-SF"/>
    <property type="match status" value="1"/>
</dbReference>
<dbReference type="Gene3D" id="3.40.50.1000">
    <property type="entry name" value="HAD superfamily/HAD-like"/>
    <property type="match status" value="2"/>
</dbReference>
<dbReference type="NCBIfam" id="TIGR00685">
    <property type="entry name" value="T6PP"/>
    <property type="match status" value="1"/>
</dbReference>
<dbReference type="EMBL" id="JBHSJJ010000027">
    <property type="protein sequence ID" value="MFC4875010.1"/>
    <property type="molecule type" value="Genomic_DNA"/>
</dbReference>
<keyword evidence="5" id="KW-0479">Metal-binding</keyword>
<dbReference type="SFLD" id="SFLDG01129">
    <property type="entry name" value="C1.5:_HAD__Beta-PGM__Phosphata"/>
    <property type="match status" value="1"/>
</dbReference>
<organism evidence="6 7">
    <name type="scientific">Negadavirga shengliensis</name>
    <dbReference type="NCBI Taxonomy" id="1389218"/>
    <lineage>
        <taxon>Bacteria</taxon>
        <taxon>Pseudomonadati</taxon>
        <taxon>Bacteroidota</taxon>
        <taxon>Cytophagia</taxon>
        <taxon>Cytophagales</taxon>
        <taxon>Cyclobacteriaceae</taxon>
        <taxon>Negadavirga</taxon>
    </lineage>
</organism>
<dbReference type="GO" id="GO:0004805">
    <property type="term" value="F:trehalose-phosphatase activity"/>
    <property type="evidence" value="ECO:0007669"/>
    <property type="project" value="UniProtKB-EC"/>
</dbReference>
<dbReference type="SFLD" id="SFLDS00003">
    <property type="entry name" value="Haloacid_Dehalogenase"/>
    <property type="match status" value="1"/>
</dbReference>
<dbReference type="EC" id="3.1.3.12" evidence="5"/>
<dbReference type="SUPFAM" id="SSF56784">
    <property type="entry name" value="HAD-like"/>
    <property type="match status" value="2"/>
</dbReference>
<comment type="similarity">
    <text evidence="3 5">Belongs to the trehalose phosphatase family.</text>
</comment>
<keyword evidence="7" id="KW-1185">Reference proteome</keyword>
<dbReference type="InterPro" id="IPR006439">
    <property type="entry name" value="HAD-SF_hydro_IA"/>
</dbReference>
<evidence type="ECO:0000256" key="5">
    <source>
        <dbReference type="RuleBase" id="RU361117"/>
    </source>
</evidence>
<dbReference type="InterPro" id="IPR006379">
    <property type="entry name" value="HAD-SF_hydro_IIB"/>
</dbReference>
<comment type="catalytic activity">
    <reaction evidence="5">
        <text>alpha,alpha-trehalose 6-phosphate + H2O = alpha,alpha-trehalose + phosphate</text>
        <dbReference type="Rhea" id="RHEA:23420"/>
        <dbReference type="ChEBI" id="CHEBI:15377"/>
        <dbReference type="ChEBI" id="CHEBI:16551"/>
        <dbReference type="ChEBI" id="CHEBI:43474"/>
        <dbReference type="ChEBI" id="CHEBI:58429"/>
        <dbReference type="EC" id="3.1.3.12"/>
    </reaction>
</comment>
<comment type="similarity">
    <text evidence="2">Belongs to the HAD-like hydrolase superfamily. CbbY/CbbZ/Gph/YieH family.</text>
</comment>
<proteinExistence type="inferred from homology"/>
<dbReference type="Pfam" id="PF00702">
    <property type="entry name" value="Hydrolase"/>
    <property type="match status" value="1"/>
</dbReference>
<dbReference type="InterPro" id="IPR023214">
    <property type="entry name" value="HAD_sf"/>
</dbReference>
<comment type="caution">
    <text evidence="6">The sequence shown here is derived from an EMBL/GenBank/DDBJ whole genome shotgun (WGS) entry which is preliminary data.</text>
</comment>
<comment type="pathway">
    <text evidence="1 5">Glycan biosynthesis; trehalose biosynthesis.</text>
</comment>
<sequence length="519" mass="57568">MARNLHLPFEAVILDMDGVITKTASVHAKAWQRMFDGFLKQKEGDLFVPFDIEKDYQTYIDGIPRLDGIRRFLESRDINLAEGKPDDGPEEVTVQGLGRRKNDIFLKLLDEEGVHVYEDTLEAIKRWKAKGVRLAVISSSRNCRHILASAGLSNFFDVRIDGEILEKEDLKGKPEPDIFLRAGERLGVAKEKTIIIEDAISGVQAGKKAGVLLVVGKAPHGKGQVLEEAGADIVVENLTELDDKIELGTKGRNPDDLPDALENITGIIKLIGAKEPVLFLDYDGSLTPIVSNPEEAVLSEKAKKIIEGLAGIITVGVISGRDRQDVKSKVGLDNVVYAGSHGFDITGPEGLEEQNRKGQEVLPALDEAESHLKKKLRGIEGVLIERKKYAIAVHYRNVEKERVDDVKKAVLEEVAVQKGLKKGTGKKILELKPDLDWHKGKALMWLMDALKLKEDDYFPVFIGDDVTDEDAHKAVYEKGLGIIVGSHRQKTYATYKLENPDEVIRFLDKLKASIGNRLL</sequence>
<dbReference type="InterPro" id="IPR003337">
    <property type="entry name" value="Trehalose_PPase"/>
</dbReference>
<dbReference type="InterPro" id="IPR010976">
    <property type="entry name" value="B-phosphoglucomutase_hydrolase"/>
</dbReference>
<protein>
    <recommendedName>
        <fullName evidence="5">Trehalose 6-phosphate phosphatase</fullName>
        <ecNumber evidence="5">3.1.3.12</ecNumber>
    </recommendedName>
</protein>
<dbReference type="Gene3D" id="1.10.150.240">
    <property type="entry name" value="Putative phosphatase, domain 2"/>
    <property type="match status" value="1"/>
</dbReference>
<dbReference type="Gene3D" id="3.30.70.1020">
    <property type="entry name" value="Trehalose-6-phosphate phosphatase related protein, domain 2"/>
    <property type="match status" value="1"/>
</dbReference>
<evidence type="ECO:0000313" key="7">
    <source>
        <dbReference type="Proteomes" id="UP001595818"/>
    </source>
</evidence>
<comment type="function">
    <text evidence="5">Removes the phosphate from trehalose 6-phosphate to produce free trehalose.</text>
</comment>
<reference evidence="7" key="1">
    <citation type="journal article" date="2019" name="Int. J. Syst. Evol. Microbiol.">
        <title>The Global Catalogue of Microorganisms (GCM) 10K type strain sequencing project: providing services to taxonomists for standard genome sequencing and annotation.</title>
        <authorList>
            <consortium name="The Broad Institute Genomics Platform"/>
            <consortium name="The Broad Institute Genome Sequencing Center for Infectious Disease"/>
            <person name="Wu L."/>
            <person name="Ma J."/>
        </authorList>
    </citation>
    <scope>NUCLEOTIDE SEQUENCE [LARGE SCALE GENOMIC DNA]</scope>
    <source>
        <strain evidence="7">CGMCC 4.7466</strain>
    </source>
</reference>
<dbReference type="RefSeq" id="WP_377069414.1">
    <property type="nucleotide sequence ID" value="NZ_JBHSJJ010000027.1"/>
</dbReference>
<evidence type="ECO:0000256" key="1">
    <source>
        <dbReference type="ARBA" id="ARBA00005199"/>
    </source>
</evidence>
<gene>
    <name evidence="6" type="primary">otsB</name>
    <name evidence="6" type="ORF">ACFPFU_25125</name>
</gene>
<evidence type="ECO:0000256" key="2">
    <source>
        <dbReference type="ARBA" id="ARBA00006171"/>
    </source>
</evidence>
<accession>A0ABV9T896</accession>
<dbReference type="Pfam" id="PF02358">
    <property type="entry name" value="Trehalose_PPase"/>
    <property type="match status" value="1"/>
</dbReference>
<dbReference type="NCBIfam" id="TIGR01509">
    <property type="entry name" value="HAD-SF-IA-v3"/>
    <property type="match status" value="1"/>
</dbReference>
<dbReference type="InterPro" id="IPR023198">
    <property type="entry name" value="PGP-like_dom2"/>
</dbReference>
<keyword evidence="4 5" id="KW-0378">Hydrolase</keyword>
<dbReference type="InterPro" id="IPR036412">
    <property type="entry name" value="HAD-like_sf"/>
</dbReference>
<dbReference type="InterPro" id="IPR044651">
    <property type="entry name" value="OTSB-like"/>
</dbReference>
<comment type="cofactor">
    <cofactor evidence="5">
        <name>Mg(2+)</name>
        <dbReference type="ChEBI" id="CHEBI:18420"/>
    </cofactor>
</comment>
<dbReference type="Proteomes" id="UP001595818">
    <property type="component" value="Unassembled WGS sequence"/>
</dbReference>
<dbReference type="PANTHER" id="PTHR43768:SF3">
    <property type="entry name" value="TREHALOSE 6-PHOSPHATE PHOSPHATASE"/>
    <property type="match status" value="1"/>
</dbReference>